<accession>A0ABZ2IK65</accession>
<keyword evidence="3" id="KW-1185">Reference proteome</keyword>
<dbReference type="PROSITE" id="PS51257">
    <property type="entry name" value="PROKAR_LIPOPROTEIN"/>
    <property type="match status" value="1"/>
</dbReference>
<gene>
    <name evidence="2" type="ORF">V8J38_06740</name>
</gene>
<name>A0ABZ2IK65_9CAUL</name>
<dbReference type="EMBL" id="CP146369">
    <property type="protein sequence ID" value="WWT56134.1"/>
    <property type="molecule type" value="Genomic_DNA"/>
</dbReference>
<evidence type="ECO:0000313" key="3">
    <source>
        <dbReference type="Proteomes" id="UP001363460"/>
    </source>
</evidence>
<dbReference type="Proteomes" id="UP001363460">
    <property type="component" value="Chromosome"/>
</dbReference>
<feature type="signal peptide" evidence="1">
    <location>
        <begin position="1"/>
        <end position="21"/>
    </location>
</feature>
<evidence type="ECO:0000256" key="1">
    <source>
        <dbReference type="SAM" id="SignalP"/>
    </source>
</evidence>
<dbReference type="RefSeq" id="WP_338578417.1">
    <property type="nucleotide sequence ID" value="NZ_CP146369.1"/>
</dbReference>
<sequence length="46" mass="4440">MIRAARLGLLIGLVIGLSACAAQTGGMGQGGADTGFYGAVETGRTG</sequence>
<feature type="chain" id="PRO_5046882225" evidence="1">
    <location>
        <begin position="22"/>
        <end position="46"/>
    </location>
</feature>
<evidence type="ECO:0000313" key="2">
    <source>
        <dbReference type="EMBL" id="WWT56134.1"/>
    </source>
</evidence>
<proteinExistence type="predicted"/>
<reference evidence="2 3" key="1">
    <citation type="submission" date="2024-02" db="EMBL/GenBank/DDBJ databases">
        <title>Distribution and functional of Brevundimonas-related endobacteria within Verticillium dahliae.</title>
        <authorList>
            <person name="Zeng H."/>
        </authorList>
    </citation>
    <scope>NUCLEOTIDE SEQUENCE [LARGE SCALE GENOMIC DNA]</scope>
    <source>
        <strain evidence="2 3">TRM 44200</strain>
    </source>
</reference>
<organism evidence="2 3">
    <name type="scientific">Brevundimonas olei</name>
    <dbReference type="NCBI Taxonomy" id="657642"/>
    <lineage>
        <taxon>Bacteria</taxon>
        <taxon>Pseudomonadati</taxon>
        <taxon>Pseudomonadota</taxon>
        <taxon>Alphaproteobacteria</taxon>
        <taxon>Caulobacterales</taxon>
        <taxon>Caulobacteraceae</taxon>
        <taxon>Brevundimonas</taxon>
    </lineage>
</organism>
<protein>
    <submittedName>
        <fullName evidence="2">Uncharacterized protein</fullName>
    </submittedName>
</protein>
<keyword evidence="1" id="KW-0732">Signal</keyword>